<evidence type="ECO:0000313" key="2">
    <source>
        <dbReference type="EMBL" id="KAJ7730593.1"/>
    </source>
</evidence>
<evidence type="ECO:0000256" key="1">
    <source>
        <dbReference type="SAM" id="MobiDB-lite"/>
    </source>
</evidence>
<sequence length="463" mass="50869">MAAPIQLGTAYETLHGPNPGHYHFTAGLIAYPDGLFPDPLALEYPPLFEPFSLEFGPYYFNDNEAETIFLLDCPIIYRILVLAREPNRLSRIDPRHLAALSLLPSPFSSVSVGSKQPSPAPNPDPASLFDEGVDVAPPSDPEDEAIPPPPSSGGTRGRLRRRPPPPAPSDDGLPKPKKCRITCRKAMPAPPVAHVFENDEDDDKDRDSPAADRIPKGKRTGRPPKNPRLRVLMECLNPSDALQDGDCTNCSSANRTCIRAPGLYQKCVTCVTSHSVRCSHDRPANDTWNTAHNLYPYTEFSSRALNRVVDAATADRRAVEDLQHALHRAQARMLASTFALATVVRHHVVAFGLEAVSKLYDVPSDTAAAFRFALADAVDNVVEPMYSENTDVVEEANRRFDLEDPSPEQIAIWQAELDAVKERMAGRAPMAEFEDDNEDASSIDVDRPPQPKAGGSRNLEEDE</sequence>
<protein>
    <submittedName>
        <fullName evidence="2">Uncharacterized protein</fullName>
    </submittedName>
</protein>
<reference evidence="2" key="1">
    <citation type="submission" date="2023-03" db="EMBL/GenBank/DDBJ databases">
        <title>Massive genome expansion in bonnet fungi (Mycena s.s.) driven by repeated elements and novel gene families across ecological guilds.</title>
        <authorList>
            <consortium name="Lawrence Berkeley National Laboratory"/>
            <person name="Harder C.B."/>
            <person name="Miyauchi S."/>
            <person name="Viragh M."/>
            <person name="Kuo A."/>
            <person name="Thoen E."/>
            <person name="Andreopoulos B."/>
            <person name="Lu D."/>
            <person name="Skrede I."/>
            <person name="Drula E."/>
            <person name="Henrissat B."/>
            <person name="Morin E."/>
            <person name="Kohler A."/>
            <person name="Barry K."/>
            <person name="LaButti K."/>
            <person name="Morin E."/>
            <person name="Salamov A."/>
            <person name="Lipzen A."/>
            <person name="Mereny Z."/>
            <person name="Hegedus B."/>
            <person name="Baldrian P."/>
            <person name="Stursova M."/>
            <person name="Weitz H."/>
            <person name="Taylor A."/>
            <person name="Grigoriev I.V."/>
            <person name="Nagy L.G."/>
            <person name="Martin F."/>
            <person name="Kauserud H."/>
        </authorList>
    </citation>
    <scope>NUCLEOTIDE SEQUENCE</scope>
    <source>
        <strain evidence="2">CBHHK188m</strain>
    </source>
</reference>
<organism evidence="2 3">
    <name type="scientific">Mycena maculata</name>
    <dbReference type="NCBI Taxonomy" id="230809"/>
    <lineage>
        <taxon>Eukaryota</taxon>
        <taxon>Fungi</taxon>
        <taxon>Dikarya</taxon>
        <taxon>Basidiomycota</taxon>
        <taxon>Agaricomycotina</taxon>
        <taxon>Agaricomycetes</taxon>
        <taxon>Agaricomycetidae</taxon>
        <taxon>Agaricales</taxon>
        <taxon>Marasmiineae</taxon>
        <taxon>Mycenaceae</taxon>
        <taxon>Mycena</taxon>
    </lineage>
</organism>
<proteinExistence type="predicted"/>
<keyword evidence="3" id="KW-1185">Reference proteome</keyword>
<dbReference type="AlphaFoldDB" id="A0AAD7HY06"/>
<evidence type="ECO:0000313" key="3">
    <source>
        <dbReference type="Proteomes" id="UP001215280"/>
    </source>
</evidence>
<feature type="region of interest" description="Disordered" evidence="1">
    <location>
        <begin position="424"/>
        <end position="463"/>
    </location>
</feature>
<dbReference type="Proteomes" id="UP001215280">
    <property type="component" value="Unassembled WGS sequence"/>
</dbReference>
<feature type="compositionally biased region" description="Basic residues" evidence="1">
    <location>
        <begin position="216"/>
        <end position="228"/>
    </location>
</feature>
<feature type="compositionally biased region" description="Basic and acidic residues" evidence="1">
    <location>
        <begin position="205"/>
        <end position="215"/>
    </location>
</feature>
<dbReference type="EMBL" id="JARJLG010000189">
    <property type="protein sequence ID" value="KAJ7730593.1"/>
    <property type="molecule type" value="Genomic_DNA"/>
</dbReference>
<feature type="region of interest" description="Disordered" evidence="1">
    <location>
        <begin position="110"/>
        <end position="178"/>
    </location>
</feature>
<comment type="caution">
    <text evidence="2">The sequence shown here is derived from an EMBL/GenBank/DDBJ whole genome shotgun (WGS) entry which is preliminary data.</text>
</comment>
<name>A0AAD7HY06_9AGAR</name>
<gene>
    <name evidence="2" type="ORF">DFH07DRAFT_969099</name>
</gene>
<feature type="region of interest" description="Disordered" evidence="1">
    <location>
        <begin position="190"/>
        <end position="228"/>
    </location>
</feature>
<feature type="compositionally biased region" description="Acidic residues" evidence="1">
    <location>
        <begin position="432"/>
        <end position="441"/>
    </location>
</feature>
<accession>A0AAD7HY06</accession>